<evidence type="ECO:0000313" key="1">
    <source>
        <dbReference type="EMBL" id="KAH7955151.1"/>
    </source>
</evidence>
<keyword evidence="2" id="KW-1185">Reference proteome</keyword>
<sequence length="157" mass="17146">MSSRLLPSLKWYDRNSDRCLPLPRSVPSCHTSRMHTATQTRSAVRRRPTRRTSRTHTAIQTLFTVPFLRCLRHNTVNDLLSQPGPNGNLSDGPSSVGPIYGALKIGDHCAIIVENQDTSIVSALIAQLATRAAHVPLRVAWLMKAVSPSTTAALAAK</sequence>
<evidence type="ECO:0000313" key="2">
    <source>
        <dbReference type="Proteomes" id="UP000821865"/>
    </source>
</evidence>
<accession>A0ACB8D177</accession>
<gene>
    <name evidence="1" type="ORF">HPB49_024810</name>
</gene>
<comment type="caution">
    <text evidence="1">The sequence shown here is derived from an EMBL/GenBank/DDBJ whole genome shotgun (WGS) entry which is preliminary data.</text>
</comment>
<organism evidence="1 2">
    <name type="scientific">Dermacentor silvarum</name>
    <name type="common">Tick</name>
    <dbReference type="NCBI Taxonomy" id="543639"/>
    <lineage>
        <taxon>Eukaryota</taxon>
        <taxon>Metazoa</taxon>
        <taxon>Ecdysozoa</taxon>
        <taxon>Arthropoda</taxon>
        <taxon>Chelicerata</taxon>
        <taxon>Arachnida</taxon>
        <taxon>Acari</taxon>
        <taxon>Parasitiformes</taxon>
        <taxon>Ixodida</taxon>
        <taxon>Ixodoidea</taxon>
        <taxon>Ixodidae</taxon>
        <taxon>Rhipicephalinae</taxon>
        <taxon>Dermacentor</taxon>
    </lineage>
</organism>
<proteinExistence type="predicted"/>
<protein>
    <submittedName>
        <fullName evidence="1">Uncharacterized protein</fullName>
    </submittedName>
</protein>
<dbReference type="Proteomes" id="UP000821865">
    <property type="component" value="Chromosome 4"/>
</dbReference>
<reference evidence="1" key="1">
    <citation type="submission" date="2020-05" db="EMBL/GenBank/DDBJ databases">
        <title>Large-scale comparative analyses of tick genomes elucidate their genetic diversity and vector capacities.</title>
        <authorList>
            <person name="Jia N."/>
            <person name="Wang J."/>
            <person name="Shi W."/>
            <person name="Du L."/>
            <person name="Sun Y."/>
            <person name="Zhan W."/>
            <person name="Jiang J."/>
            <person name="Wang Q."/>
            <person name="Zhang B."/>
            <person name="Ji P."/>
            <person name="Sakyi L.B."/>
            <person name="Cui X."/>
            <person name="Yuan T."/>
            <person name="Jiang B."/>
            <person name="Yang W."/>
            <person name="Lam T.T.-Y."/>
            <person name="Chang Q."/>
            <person name="Ding S."/>
            <person name="Wang X."/>
            <person name="Zhu J."/>
            <person name="Ruan X."/>
            <person name="Zhao L."/>
            <person name="Wei J."/>
            <person name="Que T."/>
            <person name="Du C."/>
            <person name="Cheng J."/>
            <person name="Dai P."/>
            <person name="Han X."/>
            <person name="Huang E."/>
            <person name="Gao Y."/>
            <person name="Liu J."/>
            <person name="Shao H."/>
            <person name="Ye R."/>
            <person name="Li L."/>
            <person name="Wei W."/>
            <person name="Wang X."/>
            <person name="Wang C."/>
            <person name="Yang T."/>
            <person name="Huo Q."/>
            <person name="Li W."/>
            <person name="Guo W."/>
            <person name="Chen H."/>
            <person name="Zhou L."/>
            <person name="Ni X."/>
            <person name="Tian J."/>
            <person name="Zhou Y."/>
            <person name="Sheng Y."/>
            <person name="Liu T."/>
            <person name="Pan Y."/>
            <person name="Xia L."/>
            <person name="Li J."/>
            <person name="Zhao F."/>
            <person name="Cao W."/>
        </authorList>
    </citation>
    <scope>NUCLEOTIDE SEQUENCE</scope>
    <source>
        <strain evidence="1">Dsil-2018</strain>
    </source>
</reference>
<name>A0ACB8D177_DERSI</name>
<dbReference type="EMBL" id="CM023473">
    <property type="protein sequence ID" value="KAH7955151.1"/>
    <property type="molecule type" value="Genomic_DNA"/>
</dbReference>